<dbReference type="Proteomes" id="UP001519460">
    <property type="component" value="Unassembled WGS sequence"/>
</dbReference>
<dbReference type="AlphaFoldDB" id="A0ABD0MBY1"/>
<name>A0ABD0MBY1_9CAEN</name>
<reference evidence="1 2" key="1">
    <citation type="journal article" date="2023" name="Sci. Data">
        <title>Genome assembly of the Korean intertidal mud-creeper Batillaria attramentaria.</title>
        <authorList>
            <person name="Patra A.K."/>
            <person name="Ho P.T."/>
            <person name="Jun S."/>
            <person name="Lee S.J."/>
            <person name="Kim Y."/>
            <person name="Won Y.J."/>
        </authorList>
    </citation>
    <scope>NUCLEOTIDE SEQUENCE [LARGE SCALE GENOMIC DNA]</scope>
    <source>
        <strain evidence="1">Wonlab-2016</strain>
    </source>
</reference>
<accession>A0ABD0MBY1</accession>
<comment type="caution">
    <text evidence="1">The sequence shown here is derived from an EMBL/GenBank/DDBJ whole genome shotgun (WGS) entry which is preliminary data.</text>
</comment>
<gene>
    <name evidence="1" type="ORF">BaRGS_00000097</name>
</gene>
<dbReference type="EMBL" id="JACVVK020000001">
    <property type="protein sequence ID" value="KAK7508531.1"/>
    <property type="molecule type" value="Genomic_DNA"/>
</dbReference>
<organism evidence="1 2">
    <name type="scientific">Batillaria attramentaria</name>
    <dbReference type="NCBI Taxonomy" id="370345"/>
    <lineage>
        <taxon>Eukaryota</taxon>
        <taxon>Metazoa</taxon>
        <taxon>Spiralia</taxon>
        <taxon>Lophotrochozoa</taxon>
        <taxon>Mollusca</taxon>
        <taxon>Gastropoda</taxon>
        <taxon>Caenogastropoda</taxon>
        <taxon>Sorbeoconcha</taxon>
        <taxon>Cerithioidea</taxon>
        <taxon>Batillariidae</taxon>
        <taxon>Batillaria</taxon>
    </lineage>
</organism>
<protein>
    <submittedName>
        <fullName evidence="1">Uncharacterized protein</fullName>
    </submittedName>
</protein>
<proteinExistence type="predicted"/>
<evidence type="ECO:0000313" key="1">
    <source>
        <dbReference type="EMBL" id="KAK7508531.1"/>
    </source>
</evidence>
<sequence length="69" mass="7800">MDADPLKAKPNHSRRFTGPWSGRQIWIRYRNYSEETAAAAEIIFQGIQSRTVGNKQDLQPSVLLGRATV</sequence>
<evidence type="ECO:0000313" key="2">
    <source>
        <dbReference type="Proteomes" id="UP001519460"/>
    </source>
</evidence>
<keyword evidence="2" id="KW-1185">Reference proteome</keyword>